<comment type="similarity">
    <text evidence="2">Belongs to the CRISPR-associated protein Cas5 family. Subtype I-C/Dvulg subfamily.</text>
</comment>
<keyword evidence="2" id="KW-0378">Hydrolase</keyword>
<dbReference type="OrthoDB" id="5621871at2"/>
<dbReference type="NCBIfam" id="TIGR02593">
    <property type="entry name" value="CRISPR_cas5"/>
    <property type="match status" value="1"/>
</dbReference>
<dbReference type="PIRSF" id="PIRSF029950">
    <property type="entry name" value="Cas_CT1134"/>
    <property type="match status" value="1"/>
</dbReference>
<dbReference type="GO" id="GO:0004519">
    <property type="term" value="F:endonuclease activity"/>
    <property type="evidence" value="ECO:0007669"/>
    <property type="project" value="UniProtKB-UniRule"/>
</dbReference>
<dbReference type="InterPro" id="IPR010155">
    <property type="entry name" value="CRISPR-assoc_prot_Cas5d"/>
</dbReference>
<accession>A0A430ALZ4</accession>
<sequence>MRNQISFELTGDYALFTDPITRMGGEKSSYQIPTYQALKGVVESIYWKPSILMVVDELRVMHPIQMESKGIRPMNYTDNSKPNLAIYSYLRDVKYQVKAHFIFNPYRPDLKQDHNEHKHYEILKRSLKVGGRRDIFLGTRECQGYVEPCEFGSGQGFYDDYIGELHFGTIFHSFGYPNETGEDELKARLWQPVMDKGYVSFISPDECPIERRLKKMSGKEFSLSSFESVDELYRKEIERR</sequence>
<dbReference type="Gene3D" id="3.30.70.2660">
    <property type="match status" value="1"/>
</dbReference>
<gene>
    <name evidence="3" type="ORF">CBF29_12150</name>
</gene>
<dbReference type="Proteomes" id="UP000287605">
    <property type="component" value="Unassembled WGS sequence"/>
</dbReference>
<dbReference type="Pfam" id="PF09704">
    <property type="entry name" value="Cas_Cas5d"/>
    <property type="match status" value="1"/>
</dbReference>
<dbReference type="GO" id="GO:0003723">
    <property type="term" value="F:RNA binding"/>
    <property type="evidence" value="ECO:0007669"/>
    <property type="project" value="UniProtKB-UniRule"/>
</dbReference>
<dbReference type="NCBIfam" id="TIGR01876">
    <property type="entry name" value="cas_Cas5d"/>
    <property type="match status" value="1"/>
</dbReference>
<comment type="function">
    <text evidence="2">CRISPR (clustered regularly interspaced short palindromic repeat) is an adaptive immune system that provides protection against mobile genetic elements (viruses, transposable elements and conjugative plasmids). CRISPR clusters contain spacers, sequences complementary to antecedent mobile elements, and target invading nucleic acids. CRISPR clusters are transcribed and processed into CRISPR RNA (crRNA).</text>
</comment>
<comment type="caution">
    <text evidence="3">The sequence shown here is derived from an EMBL/GenBank/DDBJ whole genome shotgun (WGS) entry which is preliminary data.</text>
</comment>
<dbReference type="GO" id="GO:0051607">
    <property type="term" value="P:defense response to virus"/>
    <property type="evidence" value="ECO:0007669"/>
    <property type="project" value="UniProtKB-UniRule"/>
</dbReference>
<evidence type="ECO:0000313" key="4">
    <source>
        <dbReference type="Proteomes" id="UP000287605"/>
    </source>
</evidence>
<dbReference type="AlphaFoldDB" id="A0A430ALZ4"/>
<evidence type="ECO:0000313" key="3">
    <source>
        <dbReference type="EMBL" id="RSU09142.1"/>
    </source>
</evidence>
<protein>
    <recommendedName>
        <fullName evidence="2">pre-crRNA processing endonuclease</fullName>
        <ecNumber evidence="2">3.1.-.-</ecNumber>
    </recommendedName>
</protein>
<reference evidence="3 4" key="1">
    <citation type="submission" date="2017-05" db="EMBL/GenBank/DDBJ databases">
        <title>Vagococcus spp. assemblies.</title>
        <authorList>
            <person name="Gulvik C.A."/>
        </authorList>
    </citation>
    <scope>NUCLEOTIDE SEQUENCE [LARGE SCALE GENOMIC DNA]</scope>
    <source>
        <strain evidence="3 4">CCUG 51432</strain>
    </source>
</reference>
<dbReference type="InterPro" id="IPR013422">
    <property type="entry name" value="CRISPR-assoc_prot_Cas5_N"/>
</dbReference>
<dbReference type="EC" id="3.1.-.-" evidence="2"/>
<dbReference type="GO" id="GO:0043571">
    <property type="term" value="P:maintenance of CRISPR repeat elements"/>
    <property type="evidence" value="ECO:0007669"/>
    <property type="project" value="UniProtKB-UniRule"/>
</dbReference>
<proteinExistence type="inferred from homology"/>
<dbReference type="EMBL" id="NGKA01000025">
    <property type="protein sequence ID" value="RSU09142.1"/>
    <property type="molecule type" value="Genomic_DNA"/>
</dbReference>
<dbReference type="RefSeq" id="WP_126810014.1">
    <property type="nucleotide sequence ID" value="NZ_NGKA01000025.1"/>
</dbReference>
<keyword evidence="2" id="KW-0540">Nuclease</keyword>
<keyword evidence="2" id="KW-0255">Endonuclease</keyword>
<organism evidence="3 4">
    <name type="scientific">Vagococcus elongatus</name>
    <dbReference type="NCBI Taxonomy" id="180344"/>
    <lineage>
        <taxon>Bacteria</taxon>
        <taxon>Bacillati</taxon>
        <taxon>Bacillota</taxon>
        <taxon>Bacilli</taxon>
        <taxon>Lactobacillales</taxon>
        <taxon>Enterococcaceae</taxon>
        <taxon>Vagococcus</taxon>
    </lineage>
</organism>
<keyword evidence="4" id="KW-1185">Reference proteome</keyword>
<dbReference type="GO" id="GO:0016787">
    <property type="term" value="F:hydrolase activity"/>
    <property type="evidence" value="ECO:0007669"/>
    <property type="project" value="UniProtKB-KW"/>
</dbReference>
<dbReference type="InterPro" id="IPR021124">
    <property type="entry name" value="CRISPR-assoc_prot_Cas5"/>
</dbReference>
<name>A0A430ALZ4_9ENTE</name>
<evidence type="ECO:0000256" key="2">
    <source>
        <dbReference type="PIRNR" id="PIRNR029950"/>
    </source>
</evidence>
<keyword evidence="2" id="KW-0694">RNA-binding</keyword>
<evidence type="ECO:0000256" key="1">
    <source>
        <dbReference type="ARBA" id="ARBA00023118"/>
    </source>
</evidence>
<keyword evidence="1 2" id="KW-0051">Antiviral defense</keyword>